<dbReference type="EMBL" id="JAPDVH010000001">
    <property type="protein sequence ID" value="MCW4154060.1"/>
    <property type="molecule type" value="Genomic_DNA"/>
</dbReference>
<evidence type="ECO:0000313" key="1">
    <source>
        <dbReference type="EMBL" id="MCW4154060.1"/>
    </source>
</evidence>
<sequence length="52" mass="6023">MNAFNINTYYGCETCEAADKYGNGCKHGLLFPVLLVMANKRECPNYRFQRKE</sequence>
<evidence type="ECO:0000313" key="2">
    <source>
        <dbReference type="Proteomes" id="UP001209168"/>
    </source>
</evidence>
<gene>
    <name evidence="1" type="ORF">ONT23_00595</name>
</gene>
<dbReference type="Proteomes" id="UP001209168">
    <property type="component" value="Unassembled WGS sequence"/>
</dbReference>
<reference evidence="1" key="1">
    <citation type="submission" date="2022-11" db="EMBL/GenBank/DDBJ databases">
        <title>Genomic repertoires linked with pathogenic potency of arthritogenic Prevotella copri isolated from the gut of rheumatoid arthritis patients.</title>
        <authorList>
            <person name="Nii T."/>
            <person name="Maeda Y."/>
            <person name="Motooka D."/>
            <person name="Naito M."/>
            <person name="Matsumoto Y."/>
            <person name="Ogawa T."/>
            <person name="Oguro-Igashira E."/>
            <person name="Kishikawa T."/>
            <person name="Yamashita M."/>
            <person name="Koizumi S."/>
            <person name="Kurakawa T."/>
            <person name="Okumura R."/>
            <person name="Kayama H."/>
            <person name="Murakami M."/>
            <person name="Sakaguchi T."/>
            <person name="Das B."/>
            <person name="Nakamura S."/>
            <person name="Okada Y."/>
            <person name="Kumanogoh A."/>
            <person name="Takeda K."/>
        </authorList>
    </citation>
    <scope>NUCLEOTIDE SEQUENCE</scope>
    <source>
        <strain evidence="1">H012_8</strain>
    </source>
</reference>
<dbReference type="AlphaFoldDB" id="A0AAW5UNG5"/>
<organism evidence="1 2">
    <name type="scientific">Segatella copri</name>
    <dbReference type="NCBI Taxonomy" id="165179"/>
    <lineage>
        <taxon>Bacteria</taxon>
        <taxon>Pseudomonadati</taxon>
        <taxon>Bacteroidota</taxon>
        <taxon>Bacteroidia</taxon>
        <taxon>Bacteroidales</taxon>
        <taxon>Prevotellaceae</taxon>
        <taxon>Segatella</taxon>
    </lineage>
</organism>
<proteinExistence type="predicted"/>
<accession>A0AAW5UNG5</accession>
<dbReference type="RefSeq" id="WP_264898428.1">
    <property type="nucleotide sequence ID" value="NZ_JAPDVH010000001.1"/>
</dbReference>
<name>A0AAW5UNG5_9BACT</name>
<comment type="caution">
    <text evidence="1">The sequence shown here is derived from an EMBL/GenBank/DDBJ whole genome shotgun (WGS) entry which is preliminary data.</text>
</comment>
<protein>
    <submittedName>
        <fullName evidence="1">Uncharacterized protein</fullName>
    </submittedName>
</protein>